<dbReference type="EMBL" id="QZVS01000064">
    <property type="protein sequence ID" value="RJT90123.1"/>
    <property type="molecule type" value="Genomic_DNA"/>
</dbReference>
<name>A0A3A5MSL1_9MICO</name>
<evidence type="ECO:0000313" key="3">
    <source>
        <dbReference type="EMBL" id="RJT90123.1"/>
    </source>
</evidence>
<evidence type="ECO:0000256" key="1">
    <source>
        <dbReference type="SAM" id="MobiDB-lite"/>
    </source>
</evidence>
<keyword evidence="4" id="KW-1185">Reference proteome</keyword>
<feature type="transmembrane region" description="Helical" evidence="2">
    <location>
        <begin position="75"/>
        <end position="101"/>
    </location>
</feature>
<gene>
    <name evidence="3" type="ORF">D6T64_04830</name>
</gene>
<reference evidence="3 4" key="1">
    <citation type="submission" date="2018-09" db="EMBL/GenBank/DDBJ databases">
        <title>Novel species of Cryobacterium.</title>
        <authorList>
            <person name="Liu Q."/>
            <person name="Xin Y.-H."/>
        </authorList>
    </citation>
    <scope>NUCLEOTIDE SEQUENCE [LARGE SCALE GENOMIC DNA]</scope>
    <source>
        <strain evidence="3 4">Hh39</strain>
    </source>
</reference>
<evidence type="ECO:0000256" key="2">
    <source>
        <dbReference type="SAM" id="Phobius"/>
    </source>
</evidence>
<evidence type="ECO:0008006" key="5">
    <source>
        <dbReference type="Google" id="ProtNLM"/>
    </source>
</evidence>
<accession>A0A3A5MSL1</accession>
<comment type="caution">
    <text evidence="3">The sequence shown here is derived from an EMBL/GenBank/DDBJ whole genome shotgun (WGS) entry which is preliminary data.</text>
</comment>
<feature type="region of interest" description="Disordered" evidence="1">
    <location>
        <begin position="1"/>
        <end position="24"/>
    </location>
</feature>
<organism evidence="3 4">
    <name type="scientific">Cryobacterium melibiosiphilum</name>
    <dbReference type="NCBI Taxonomy" id="995039"/>
    <lineage>
        <taxon>Bacteria</taxon>
        <taxon>Bacillati</taxon>
        <taxon>Actinomycetota</taxon>
        <taxon>Actinomycetes</taxon>
        <taxon>Micrococcales</taxon>
        <taxon>Microbacteriaceae</taxon>
        <taxon>Cryobacterium</taxon>
    </lineage>
</organism>
<dbReference type="OrthoDB" id="5121932at2"/>
<dbReference type="RefSeq" id="WP_119972471.1">
    <property type="nucleotide sequence ID" value="NZ_JBHSQA010000001.1"/>
</dbReference>
<evidence type="ECO:0000313" key="4">
    <source>
        <dbReference type="Proteomes" id="UP000272015"/>
    </source>
</evidence>
<protein>
    <recommendedName>
        <fullName evidence="5">DUF4190 domain-containing protein</fullName>
    </recommendedName>
</protein>
<keyword evidence="2" id="KW-1133">Transmembrane helix</keyword>
<feature type="transmembrane region" description="Helical" evidence="2">
    <location>
        <begin position="32"/>
        <end position="63"/>
    </location>
</feature>
<keyword evidence="2" id="KW-0812">Transmembrane</keyword>
<dbReference type="Proteomes" id="UP000272015">
    <property type="component" value="Unassembled WGS sequence"/>
</dbReference>
<sequence length="302" mass="31072">MSITSSLDPLPTDHLAAPPAEPRPGRCGTARAALLLGGAAVLTCWVPLLGFLLGQVGAALAIVSVTKPGRQRPAIIGLALASLGMVVNVVVTSVVAAALIAAGSQLAGARSALDTENGASAAPGAGSVGGSTVTQGVETPCFSFNGPASYINNQSAEDAAECLTSLQLWGERDEQGQIQNTGFGSVLGSVEVNSILVESSDEAAPDRTIDSIVDALNVEHIPTLGTVSSLKESVTLDGMPANITRVISSVETTKTKVMITSYAPEPYQTDAGPVQLFLIYLVIPEDNGEEILATVLDSWRWH</sequence>
<dbReference type="AlphaFoldDB" id="A0A3A5MSL1"/>
<keyword evidence="2" id="KW-0472">Membrane</keyword>
<proteinExistence type="predicted"/>